<accession>A0A7X0MEL4</accession>
<dbReference type="Proteomes" id="UP000565576">
    <property type="component" value="Unassembled WGS sequence"/>
</dbReference>
<evidence type="ECO:0000313" key="3">
    <source>
        <dbReference type="Proteomes" id="UP000565576"/>
    </source>
</evidence>
<evidence type="ECO:0000256" key="1">
    <source>
        <dbReference type="SAM" id="SignalP"/>
    </source>
</evidence>
<keyword evidence="1" id="KW-0732">Signal</keyword>
<gene>
    <name evidence="2" type="ORF">GGD46_003470</name>
</gene>
<sequence>MKMRLSLLSASCFVLFGLLGTNVFAQATSEQIWLEDPASHCKFVAPASLASGPTFWVGDCPDGKASGTGMLRRRDGNRVGVAFLGKMKDGIPEIGVVDLGDGYRAGKFESGDIGGQSDLDPQIRIDSFRAAAEAARLVSVRYKTEHKDASVQFYQTLAKTLEAQLE</sequence>
<dbReference type="EMBL" id="JACHBG010000007">
    <property type="protein sequence ID" value="MBB6486175.1"/>
    <property type="molecule type" value="Genomic_DNA"/>
</dbReference>
<organism evidence="2 3">
    <name type="scientific">Rhizobium lusitanum</name>
    <dbReference type="NCBI Taxonomy" id="293958"/>
    <lineage>
        <taxon>Bacteria</taxon>
        <taxon>Pseudomonadati</taxon>
        <taxon>Pseudomonadota</taxon>
        <taxon>Alphaproteobacteria</taxon>
        <taxon>Hyphomicrobiales</taxon>
        <taxon>Rhizobiaceae</taxon>
        <taxon>Rhizobium/Agrobacterium group</taxon>
        <taxon>Rhizobium</taxon>
    </lineage>
</organism>
<protein>
    <submittedName>
        <fullName evidence="2">Uncharacterized protein</fullName>
    </submittedName>
</protein>
<feature type="chain" id="PRO_5031112456" evidence="1">
    <location>
        <begin position="26"/>
        <end position="166"/>
    </location>
</feature>
<dbReference type="RefSeq" id="WP_184705899.1">
    <property type="nucleotide sequence ID" value="NZ_JACHBG010000007.1"/>
</dbReference>
<dbReference type="AlphaFoldDB" id="A0A7X0MEL4"/>
<feature type="signal peptide" evidence="1">
    <location>
        <begin position="1"/>
        <end position="25"/>
    </location>
</feature>
<name>A0A7X0MEL4_9HYPH</name>
<comment type="caution">
    <text evidence="2">The sequence shown here is derived from an EMBL/GenBank/DDBJ whole genome shotgun (WGS) entry which is preliminary data.</text>
</comment>
<proteinExistence type="predicted"/>
<reference evidence="2 3" key="1">
    <citation type="submission" date="2020-08" db="EMBL/GenBank/DDBJ databases">
        <title>Genomic Encyclopedia of Type Strains, Phase IV (KMG-V): Genome sequencing to study the core and pangenomes of soil and plant-associated prokaryotes.</title>
        <authorList>
            <person name="Whitman W."/>
        </authorList>
    </citation>
    <scope>NUCLEOTIDE SEQUENCE [LARGE SCALE GENOMIC DNA]</scope>
    <source>
        <strain evidence="2 3">SEMIA 4060</strain>
    </source>
</reference>
<evidence type="ECO:0000313" key="2">
    <source>
        <dbReference type="EMBL" id="MBB6486175.1"/>
    </source>
</evidence>